<evidence type="ECO:0000256" key="3">
    <source>
        <dbReference type="RuleBase" id="RU362132"/>
    </source>
</evidence>
<feature type="domain" description="Thiamine pyrophosphate enzyme N-terminal TPP-binding" evidence="6">
    <location>
        <begin position="7"/>
        <end position="115"/>
    </location>
</feature>
<keyword evidence="7" id="KW-0456">Lyase</keyword>
<dbReference type="GO" id="GO:0030976">
    <property type="term" value="F:thiamine pyrophosphate binding"/>
    <property type="evidence" value="ECO:0007669"/>
    <property type="project" value="InterPro"/>
</dbReference>
<dbReference type="Pfam" id="PF02776">
    <property type="entry name" value="TPP_enzyme_N"/>
    <property type="match status" value="1"/>
</dbReference>
<dbReference type="Pfam" id="PF02775">
    <property type="entry name" value="TPP_enzyme_C"/>
    <property type="match status" value="1"/>
</dbReference>
<dbReference type="Proteomes" id="UP000655420">
    <property type="component" value="Unassembled WGS sequence"/>
</dbReference>
<dbReference type="SUPFAM" id="SSF52518">
    <property type="entry name" value="Thiamin diphosphate-binding fold (THDP-binding)"/>
    <property type="match status" value="2"/>
</dbReference>
<dbReference type="InterPro" id="IPR012001">
    <property type="entry name" value="Thiamin_PyroP_enz_TPP-bd_dom"/>
</dbReference>
<dbReference type="GO" id="GO:0003984">
    <property type="term" value="F:acetolactate synthase activity"/>
    <property type="evidence" value="ECO:0007669"/>
    <property type="project" value="TreeGrafter"/>
</dbReference>
<dbReference type="InterPro" id="IPR029035">
    <property type="entry name" value="DHS-like_NAD/FAD-binding_dom"/>
</dbReference>
<accession>A0A8J7M4F1</accession>
<evidence type="ECO:0000259" key="6">
    <source>
        <dbReference type="Pfam" id="PF02776"/>
    </source>
</evidence>
<comment type="caution">
    <text evidence="7">The sequence shown here is derived from an EMBL/GenBank/DDBJ whole genome shotgun (WGS) entry which is preliminary data.</text>
</comment>
<dbReference type="EC" id="4.1.1.75" evidence="7"/>
<reference evidence="7" key="1">
    <citation type="submission" date="2020-12" db="EMBL/GenBank/DDBJ databases">
        <title>Bacterial taxonomy.</title>
        <authorList>
            <person name="Pan X."/>
        </authorList>
    </citation>
    <scope>NUCLEOTIDE SEQUENCE</scope>
    <source>
        <strain evidence="7">M0105</strain>
    </source>
</reference>
<protein>
    <submittedName>
        <fullName evidence="7">5-guanidino-2-oxopentanoate decarboxylase</fullName>
        <ecNumber evidence="7">4.1.1.75</ecNumber>
    </submittedName>
</protein>
<name>A0A8J7M4F1_9RHOB</name>
<dbReference type="Gene3D" id="3.40.50.970">
    <property type="match status" value="2"/>
</dbReference>
<dbReference type="InterPro" id="IPR011766">
    <property type="entry name" value="TPP_enzyme_TPP-bd"/>
</dbReference>
<organism evidence="7 8">
    <name type="scientific">Thermohalobaculum xanthum</name>
    <dbReference type="NCBI Taxonomy" id="2753746"/>
    <lineage>
        <taxon>Bacteria</taxon>
        <taxon>Pseudomonadati</taxon>
        <taxon>Pseudomonadota</taxon>
        <taxon>Alphaproteobacteria</taxon>
        <taxon>Rhodobacterales</taxon>
        <taxon>Paracoccaceae</taxon>
        <taxon>Thermohalobaculum</taxon>
    </lineage>
</organism>
<dbReference type="CDD" id="cd00568">
    <property type="entry name" value="TPP_enzymes"/>
    <property type="match status" value="1"/>
</dbReference>
<proteinExistence type="inferred from homology"/>
<dbReference type="SUPFAM" id="SSF52467">
    <property type="entry name" value="DHS-like NAD/FAD-binding domain"/>
    <property type="match status" value="1"/>
</dbReference>
<dbReference type="InterPro" id="IPR045229">
    <property type="entry name" value="TPP_enz"/>
</dbReference>
<feature type="domain" description="Thiamine pyrophosphate enzyme TPP-binding" evidence="5">
    <location>
        <begin position="398"/>
        <end position="530"/>
    </location>
</feature>
<dbReference type="GO" id="GO:0009097">
    <property type="term" value="P:isoleucine biosynthetic process"/>
    <property type="evidence" value="ECO:0007669"/>
    <property type="project" value="TreeGrafter"/>
</dbReference>
<dbReference type="Pfam" id="PF00205">
    <property type="entry name" value="TPP_enzyme_M"/>
    <property type="match status" value="1"/>
</dbReference>
<feature type="domain" description="Thiamine pyrophosphate enzyme central" evidence="4">
    <location>
        <begin position="196"/>
        <end position="328"/>
    </location>
</feature>
<evidence type="ECO:0000313" key="7">
    <source>
        <dbReference type="EMBL" id="MBK0398043.1"/>
    </source>
</evidence>
<gene>
    <name evidence="7" type="ORF">H0I76_02475</name>
</gene>
<evidence type="ECO:0000256" key="1">
    <source>
        <dbReference type="ARBA" id="ARBA00007812"/>
    </source>
</evidence>
<evidence type="ECO:0000256" key="2">
    <source>
        <dbReference type="ARBA" id="ARBA00023052"/>
    </source>
</evidence>
<dbReference type="GO" id="GO:0005948">
    <property type="term" value="C:acetolactate synthase complex"/>
    <property type="evidence" value="ECO:0007669"/>
    <property type="project" value="TreeGrafter"/>
</dbReference>
<dbReference type="GO" id="GO:0050660">
    <property type="term" value="F:flavin adenine dinucleotide binding"/>
    <property type="evidence" value="ECO:0007669"/>
    <property type="project" value="TreeGrafter"/>
</dbReference>
<keyword evidence="2 3" id="KW-0786">Thiamine pyrophosphate</keyword>
<dbReference type="GO" id="GO:0009099">
    <property type="term" value="P:L-valine biosynthetic process"/>
    <property type="evidence" value="ECO:0007669"/>
    <property type="project" value="TreeGrafter"/>
</dbReference>
<dbReference type="AlphaFoldDB" id="A0A8J7M4F1"/>
<evidence type="ECO:0000259" key="4">
    <source>
        <dbReference type="Pfam" id="PF00205"/>
    </source>
</evidence>
<comment type="similarity">
    <text evidence="1 3">Belongs to the TPP enzyme family.</text>
</comment>
<dbReference type="GO" id="GO:0047435">
    <property type="term" value="F:5-guanidino-2-oxopentanoate decarboxylase activity"/>
    <property type="evidence" value="ECO:0007669"/>
    <property type="project" value="UniProtKB-EC"/>
</dbReference>
<dbReference type="GO" id="GO:0000287">
    <property type="term" value="F:magnesium ion binding"/>
    <property type="evidence" value="ECO:0007669"/>
    <property type="project" value="InterPro"/>
</dbReference>
<dbReference type="InterPro" id="IPR012000">
    <property type="entry name" value="Thiamin_PyroP_enz_cen_dom"/>
</dbReference>
<dbReference type="NCBIfam" id="NF005712">
    <property type="entry name" value="PRK07524.1"/>
    <property type="match status" value="1"/>
</dbReference>
<evidence type="ECO:0000313" key="8">
    <source>
        <dbReference type="Proteomes" id="UP000655420"/>
    </source>
</evidence>
<dbReference type="Gene3D" id="3.40.50.1220">
    <property type="entry name" value="TPP-binding domain"/>
    <property type="match status" value="1"/>
</dbReference>
<dbReference type="PANTHER" id="PTHR18968">
    <property type="entry name" value="THIAMINE PYROPHOSPHATE ENZYMES"/>
    <property type="match status" value="1"/>
</dbReference>
<dbReference type="InterPro" id="IPR029061">
    <property type="entry name" value="THDP-binding"/>
</dbReference>
<dbReference type="PANTHER" id="PTHR18968:SF13">
    <property type="entry name" value="ACETOLACTATE SYNTHASE CATALYTIC SUBUNIT, MITOCHONDRIAL"/>
    <property type="match status" value="1"/>
</dbReference>
<evidence type="ECO:0000259" key="5">
    <source>
        <dbReference type="Pfam" id="PF02775"/>
    </source>
</evidence>
<sequence>MIRPEETLGERLVAWLELLGIDTVFGIPGVHTIEMYRGLGQSPVRHLTPRHEQGAGFAADGYARASGRVAAVFVITGPGLTNMLTPMAQAKADSVPMLVVSAVNARPVLDLGEGDLHEVHDSRGMTEHAAVFSHRLSDPGQLPAVLARALAVFEGARPGPVHIEIPRDLFGQRVPAAELQRPVPVAAPAASGAACDRAAEWLAAATRPLIIAGGGAVGGSGAIADLARRLDAPVVMTANARGLLPGGDPLAVSASPSLEAVRALVAESDVVIALGTEIGRTDFDMYDHGDFSVPGRLIRVDIDAAQLHRGAPPAIAMVGDAGDAAGALLARLGPPSAQAAAGAGAARAAATMQAATEEIGPKYRACVDFLDTVRAALPEAPLVGDSTNAIYAGNLLHGLPRPRLWFNAATGYGALGYGLPAAIGAARAIDGPVVCLAGDGGVQFTLTELGLAVEAGLPVILIVWNNRGYGEIARYMDAAKVTRVGVDLVTPDFLAIARAYGAAAVRLESVGALTGILADAARTPGPTVIELDEAMVLGG</sequence>
<keyword evidence="8" id="KW-1185">Reference proteome</keyword>
<dbReference type="EMBL" id="JAEHHL010000001">
    <property type="protein sequence ID" value="MBK0398043.1"/>
    <property type="molecule type" value="Genomic_DNA"/>
</dbReference>
<dbReference type="CDD" id="cd07035">
    <property type="entry name" value="TPP_PYR_POX_like"/>
    <property type="match status" value="1"/>
</dbReference>